<feature type="region of interest" description="Disordered" evidence="1">
    <location>
        <begin position="172"/>
        <end position="206"/>
    </location>
</feature>
<dbReference type="AlphaFoldDB" id="A0A643G8P4"/>
<feature type="compositionally biased region" description="Acidic residues" evidence="1">
    <location>
        <begin position="88"/>
        <end position="102"/>
    </location>
</feature>
<feature type="compositionally biased region" description="Basic and acidic residues" evidence="1">
    <location>
        <begin position="24"/>
        <end position="87"/>
    </location>
</feature>
<name>A0A643G8P4_9BURK</name>
<dbReference type="RefSeq" id="WP_150983277.1">
    <property type="nucleotide sequence ID" value="NZ_CP062803.1"/>
</dbReference>
<organism evidence="2 3">
    <name type="scientific">Cupriavidus basilensis</name>
    <dbReference type="NCBI Taxonomy" id="68895"/>
    <lineage>
        <taxon>Bacteria</taxon>
        <taxon>Pseudomonadati</taxon>
        <taxon>Pseudomonadota</taxon>
        <taxon>Betaproteobacteria</taxon>
        <taxon>Burkholderiales</taxon>
        <taxon>Burkholderiaceae</taxon>
        <taxon>Cupriavidus</taxon>
    </lineage>
</organism>
<sequence length="206" mass="22522">MSIRTLAARGLSFAHLVGISSRAARAESEDDERKQCDGESDDDYAKRMEDKDKEEEEARKAEQERKDEEAKAEEERKKEEEARARGENDDDTDPDAEDDDEEMRGKSAVARARLREQARCAAIFASKAAARNPMLAANLAFKTRMTRAEAIATLEGAPAPASAAHVNRASRNPILGADGGAKPSPQQALAARWDANLKAANPSSRR</sequence>
<accession>A0A643G8P4</accession>
<dbReference type="GeneID" id="98401729"/>
<evidence type="ECO:0000256" key="1">
    <source>
        <dbReference type="SAM" id="MobiDB-lite"/>
    </source>
</evidence>
<gene>
    <name evidence="2" type="ORF">F7R26_012495</name>
</gene>
<dbReference type="EMBL" id="CP062803">
    <property type="protein sequence ID" value="QOT75062.1"/>
    <property type="molecule type" value="Genomic_DNA"/>
</dbReference>
<proteinExistence type="predicted"/>
<reference evidence="2 3" key="1">
    <citation type="submission" date="2020-10" db="EMBL/GenBank/DDBJ databases">
        <title>Complete genome sequence of Cupriavidus basilensis CCUG 49340T.</title>
        <authorList>
            <person name="Salva-Serra F."/>
            <person name="Donoso R.A."/>
            <person name="Cho K.H."/>
            <person name="Yoo J.A."/>
            <person name="Lee K."/>
            <person name="Yoon S.-H."/>
            <person name="Perez-Pantoja D."/>
            <person name="Moore E.R.B."/>
        </authorList>
    </citation>
    <scope>NUCLEOTIDE SEQUENCE [LARGE SCALE GENOMIC DNA]</scope>
    <source>
        <strain evidence="3">CCUG 49340</strain>
    </source>
</reference>
<dbReference type="Proteomes" id="UP000397656">
    <property type="component" value="Chromosome 1"/>
</dbReference>
<evidence type="ECO:0000313" key="2">
    <source>
        <dbReference type="EMBL" id="QOT75062.1"/>
    </source>
</evidence>
<evidence type="ECO:0000313" key="3">
    <source>
        <dbReference type="Proteomes" id="UP000397656"/>
    </source>
</evidence>
<protein>
    <submittedName>
        <fullName evidence="2">Uncharacterized protein</fullName>
    </submittedName>
</protein>
<feature type="region of interest" description="Disordered" evidence="1">
    <location>
        <begin position="1"/>
        <end position="110"/>
    </location>
</feature>